<gene>
    <name evidence="2" type="ORF">BOA8489_00088</name>
</gene>
<evidence type="ECO:0000313" key="3">
    <source>
        <dbReference type="Proteomes" id="UP000201838"/>
    </source>
</evidence>
<evidence type="ECO:0000256" key="1">
    <source>
        <dbReference type="SAM" id="MobiDB-lite"/>
    </source>
</evidence>
<proteinExistence type="predicted"/>
<protein>
    <submittedName>
        <fullName evidence="2">Uncharacterized protein</fullName>
    </submittedName>
</protein>
<name>A0A238IVF8_9RHOB</name>
<sequence length="61" mass="6599">MEQYSAPSSASTANECPLSKGPRQTFGPQQNIAVGYGEPEVVFVQSQHDRLLDDPAHLIGE</sequence>
<feature type="compositionally biased region" description="Polar residues" evidence="1">
    <location>
        <begin position="1"/>
        <end position="14"/>
    </location>
</feature>
<organism evidence="2 3">
    <name type="scientific">Boseongicola aestuarii</name>
    <dbReference type="NCBI Taxonomy" id="1470561"/>
    <lineage>
        <taxon>Bacteria</taxon>
        <taxon>Pseudomonadati</taxon>
        <taxon>Pseudomonadota</taxon>
        <taxon>Alphaproteobacteria</taxon>
        <taxon>Rhodobacterales</taxon>
        <taxon>Paracoccaceae</taxon>
        <taxon>Boseongicola</taxon>
    </lineage>
</organism>
<evidence type="ECO:0000313" key="2">
    <source>
        <dbReference type="EMBL" id="SMX22001.1"/>
    </source>
</evidence>
<feature type="region of interest" description="Disordered" evidence="1">
    <location>
        <begin position="1"/>
        <end position="30"/>
    </location>
</feature>
<accession>A0A238IVF8</accession>
<dbReference type="EMBL" id="FXXQ01000001">
    <property type="protein sequence ID" value="SMX22001.1"/>
    <property type="molecule type" value="Genomic_DNA"/>
</dbReference>
<keyword evidence="3" id="KW-1185">Reference proteome</keyword>
<reference evidence="3" key="1">
    <citation type="submission" date="2017-05" db="EMBL/GenBank/DDBJ databases">
        <authorList>
            <person name="Rodrigo-Torres L."/>
            <person name="Arahal R. D."/>
            <person name="Lucena T."/>
        </authorList>
    </citation>
    <scope>NUCLEOTIDE SEQUENCE [LARGE SCALE GENOMIC DNA]</scope>
    <source>
        <strain evidence="3">CECT 8489</strain>
    </source>
</reference>
<dbReference type="AlphaFoldDB" id="A0A238IVF8"/>
<dbReference type="Proteomes" id="UP000201838">
    <property type="component" value="Unassembled WGS sequence"/>
</dbReference>